<dbReference type="EMBL" id="AWSO01002072">
    <property type="protein sequence ID" value="ESK82107.1"/>
    <property type="molecule type" value="Genomic_DNA"/>
</dbReference>
<feature type="non-terminal residue" evidence="2">
    <location>
        <position position="1"/>
    </location>
</feature>
<keyword evidence="3" id="KW-1185">Reference proteome</keyword>
<evidence type="ECO:0000313" key="3">
    <source>
        <dbReference type="Proteomes" id="UP000017559"/>
    </source>
</evidence>
<dbReference type="KEGG" id="mrr:Moror_3497"/>
<reference evidence="2 3" key="1">
    <citation type="journal article" date="2014" name="BMC Genomics">
        <title>Genome and secretome analysis of the hemibiotrophic fungal pathogen, Moniliophthora roreri, which causes frosty pod rot disease of cacao: mechanisms of the biotrophic and necrotrophic phases.</title>
        <authorList>
            <person name="Meinhardt L.W."/>
            <person name="Costa G.G.L."/>
            <person name="Thomazella D.P.T."/>
            <person name="Teixeira P.J.P.L."/>
            <person name="Carazzolle M.F."/>
            <person name="Schuster S.C."/>
            <person name="Carlson J.E."/>
            <person name="Guiltinan M.J."/>
            <person name="Mieczkowski P."/>
            <person name="Farmer A."/>
            <person name="Ramaraj T."/>
            <person name="Crozier J."/>
            <person name="Davis R.E."/>
            <person name="Shao J."/>
            <person name="Melnick R.L."/>
            <person name="Pereira G.A.G."/>
            <person name="Bailey B.A."/>
        </authorList>
    </citation>
    <scope>NUCLEOTIDE SEQUENCE [LARGE SCALE GENOMIC DNA]</scope>
    <source>
        <strain evidence="2 3">MCA 2997</strain>
    </source>
</reference>
<sequence length="72" mass="7995">NMMIFQSTTETSKGSHGTSSKSIGSSICLMTSNGRACFRTTAPNQMKKCIAQFRRFICGNLISRIHQSRHVI</sequence>
<evidence type="ECO:0000256" key="1">
    <source>
        <dbReference type="SAM" id="MobiDB-lite"/>
    </source>
</evidence>
<protein>
    <submittedName>
        <fullName evidence="2">Uncharacterized protein</fullName>
    </submittedName>
</protein>
<feature type="compositionally biased region" description="Low complexity" evidence="1">
    <location>
        <begin position="7"/>
        <end position="22"/>
    </location>
</feature>
<evidence type="ECO:0000313" key="2">
    <source>
        <dbReference type="EMBL" id="ESK82107.1"/>
    </source>
</evidence>
<dbReference type="Proteomes" id="UP000017559">
    <property type="component" value="Unassembled WGS sequence"/>
</dbReference>
<proteinExistence type="predicted"/>
<name>V2WKK6_MONRO</name>
<dbReference type="HOGENOM" id="CLU_2729194_0_0_1"/>
<comment type="caution">
    <text evidence="2">The sequence shown here is derived from an EMBL/GenBank/DDBJ whole genome shotgun (WGS) entry which is preliminary data.</text>
</comment>
<gene>
    <name evidence="2" type="ORF">Moror_3497</name>
</gene>
<dbReference type="AlphaFoldDB" id="V2WKK6"/>
<feature type="region of interest" description="Disordered" evidence="1">
    <location>
        <begin position="1"/>
        <end position="22"/>
    </location>
</feature>
<accession>V2WKK6</accession>
<organism evidence="2 3">
    <name type="scientific">Moniliophthora roreri (strain MCA 2997)</name>
    <name type="common">Cocoa frosty pod rot fungus</name>
    <name type="synonym">Crinipellis roreri</name>
    <dbReference type="NCBI Taxonomy" id="1381753"/>
    <lineage>
        <taxon>Eukaryota</taxon>
        <taxon>Fungi</taxon>
        <taxon>Dikarya</taxon>
        <taxon>Basidiomycota</taxon>
        <taxon>Agaricomycotina</taxon>
        <taxon>Agaricomycetes</taxon>
        <taxon>Agaricomycetidae</taxon>
        <taxon>Agaricales</taxon>
        <taxon>Marasmiineae</taxon>
        <taxon>Marasmiaceae</taxon>
        <taxon>Moniliophthora</taxon>
    </lineage>
</organism>